<name>A0ABR3EKX9_9AGAR</name>
<evidence type="ECO:0000313" key="2">
    <source>
        <dbReference type="Proteomes" id="UP001465976"/>
    </source>
</evidence>
<reference evidence="1 2" key="1">
    <citation type="submission" date="2024-02" db="EMBL/GenBank/DDBJ databases">
        <title>A draft genome for the cacao thread blight pathogen Marasmius crinis-equi.</title>
        <authorList>
            <person name="Cohen S.P."/>
            <person name="Baruah I.K."/>
            <person name="Amoako-Attah I."/>
            <person name="Bukari Y."/>
            <person name="Meinhardt L.W."/>
            <person name="Bailey B.A."/>
        </authorList>
    </citation>
    <scope>NUCLEOTIDE SEQUENCE [LARGE SCALE GENOMIC DNA]</scope>
    <source>
        <strain evidence="1 2">GH-76</strain>
    </source>
</reference>
<protein>
    <submittedName>
        <fullName evidence="1">Uncharacterized protein</fullName>
    </submittedName>
</protein>
<gene>
    <name evidence="1" type="ORF">V5O48_018526</name>
</gene>
<comment type="caution">
    <text evidence="1">The sequence shown here is derived from an EMBL/GenBank/DDBJ whole genome shotgun (WGS) entry which is preliminary data.</text>
</comment>
<feature type="non-terminal residue" evidence="1">
    <location>
        <position position="1"/>
    </location>
</feature>
<organism evidence="1 2">
    <name type="scientific">Marasmius crinis-equi</name>
    <dbReference type="NCBI Taxonomy" id="585013"/>
    <lineage>
        <taxon>Eukaryota</taxon>
        <taxon>Fungi</taxon>
        <taxon>Dikarya</taxon>
        <taxon>Basidiomycota</taxon>
        <taxon>Agaricomycotina</taxon>
        <taxon>Agaricomycetes</taxon>
        <taxon>Agaricomycetidae</taxon>
        <taxon>Agaricales</taxon>
        <taxon>Marasmiineae</taxon>
        <taxon>Marasmiaceae</taxon>
        <taxon>Marasmius</taxon>
    </lineage>
</organism>
<keyword evidence="2" id="KW-1185">Reference proteome</keyword>
<evidence type="ECO:0000313" key="1">
    <source>
        <dbReference type="EMBL" id="KAL0563541.1"/>
    </source>
</evidence>
<accession>A0ABR3EKX9</accession>
<sequence>TGFDDSHYTTFLDSVARSAPQLTKLIAPSFFREVQWAWSQLTYLDISNDTKVPVHWLLPVLRQCRSLEILKMHTVSSPSAPQRVTLPRLITLETTFDSPICTFICAPELRKLVLTLVPAKHISRDIQSMLLQVEPPTLGSVLEGWLASFLSVLYKELCGSDWEGQSYDHIFDIVASSPAFLPLLEELVILVNPEAHLSYVINAIHQRIQDGRLRSVQLGVAWPSPDPAAALALKEIRQLGIDAKFRLLSGPCSRRFGVLDELQLILGRQMHLPDNHVSDFIKLADMGQILQLHASLMFYAYNSNILRETVVNLKDRAKAILKQLSGVVTRQLTSKT</sequence>
<dbReference type="Proteomes" id="UP001465976">
    <property type="component" value="Unassembled WGS sequence"/>
</dbReference>
<proteinExistence type="predicted"/>
<dbReference type="EMBL" id="JBAHYK010003407">
    <property type="protein sequence ID" value="KAL0563541.1"/>
    <property type="molecule type" value="Genomic_DNA"/>
</dbReference>